<dbReference type="PROSITE" id="PS50238">
    <property type="entry name" value="RHOGAP"/>
    <property type="match status" value="1"/>
</dbReference>
<dbReference type="PROSITE" id="PS51016">
    <property type="entry name" value="MYTH4"/>
    <property type="match status" value="1"/>
</dbReference>
<protein>
    <submittedName>
        <fullName evidence="4">Oidioi.mRNA.OKI2018_I69.XSR.g13831.t1.cds</fullName>
    </submittedName>
</protein>
<dbReference type="SUPFAM" id="SSF48350">
    <property type="entry name" value="GTPase activation domain, GAP"/>
    <property type="match status" value="1"/>
</dbReference>
<evidence type="ECO:0000313" key="4">
    <source>
        <dbReference type="EMBL" id="CAG5094744.1"/>
    </source>
</evidence>
<accession>A0ABN7SBU0</accession>
<feature type="compositionally biased region" description="Low complexity" evidence="1">
    <location>
        <begin position="7"/>
        <end position="17"/>
    </location>
</feature>
<dbReference type="SMART" id="SM00324">
    <property type="entry name" value="RhoGAP"/>
    <property type="match status" value="1"/>
</dbReference>
<dbReference type="PANTHER" id="PTHR45876:SF8">
    <property type="entry name" value="FI04035P"/>
    <property type="match status" value="1"/>
</dbReference>
<dbReference type="Gene3D" id="1.25.40.530">
    <property type="entry name" value="MyTH4 domain"/>
    <property type="match status" value="1"/>
</dbReference>
<dbReference type="Proteomes" id="UP001158576">
    <property type="component" value="Chromosome XSR"/>
</dbReference>
<dbReference type="PANTHER" id="PTHR45876">
    <property type="entry name" value="FI04035P"/>
    <property type="match status" value="1"/>
</dbReference>
<dbReference type="InterPro" id="IPR038185">
    <property type="entry name" value="MyTH4_dom_sf"/>
</dbReference>
<dbReference type="InterPro" id="IPR000198">
    <property type="entry name" value="RhoGAP_dom"/>
</dbReference>
<feature type="domain" description="MyTH4" evidence="3">
    <location>
        <begin position="73"/>
        <end position="224"/>
    </location>
</feature>
<organism evidence="4 5">
    <name type="scientific">Oikopleura dioica</name>
    <name type="common">Tunicate</name>
    <dbReference type="NCBI Taxonomy" id="34765"/>
    <lineage>
        <taxon>Eukaryota</taxon>
        <taxon>Metazoa</taxon>
        <taxon>Chordata</taxon>
        <taxon>Tunicata</taxon>
        <taxon>Appendicularia</taxon>
        <taxon>Copelata</taxon>
        <taxon>Oikopleuridae</taxon>
        <taxon>Oikopleura</taxon>
    </lineage>
</organism>
<dbReference type="EMBL" id="OU015569">
    <property type="protein sequence ID" value="CAG5094744.1"/>
    <property type="molecule type" value="Genomic_DNA"/>
</dbReference>
<evidence type="ECO:0000259" key="2">
    <source>
        <dbReference type="PROSITE" id="PS50238"/>
    </source>
</evidence>
<sequence>MRVRQLSSKSNGSSKSSANETLTKTPENKLQRAGSAKCPNSARRLERKSLMESFGQASSPAFQLNKGFMKKPITKKALKRPLTISPSKLVQKEFNECFKSVNNYLKSENNDDLKKLVVYGWNQSDLANEIYAIIIKQSRGNPEVKESLQRGLELVAILLFFTAPSLTLSDVILEWLDEVAATAANAIGETQLEKICRSHLEKILTKGNRRGLVEPSMSEILQAKRHLYHESMFGISLQKLLVIQKEKFPELEIPWIQKELTKEIIRLGGFTTEGIFRLPGEIDKVHALKTQVEDYEIVDTSSVDCHVACSLLKLWFRELSEPIFPLSITEEILDCSEDMESSIAIVAKLPAENQATLLHLIRFLQTFTKPEIALKTRMDSSNLAMVMAPNLFRPVSDDPRALLDNSRREINLLRNLIEGLDTKDAAGYDSDFQIDIV</sequence>
<feature type="region of interest" description="Disordered" evidence="1">
    <location>
        <begin position="1"/>
        <end position="41"/>
    </location>
</feature>
<name>A0ABN7SBU0_OIKDI</name>
<keyword evidence="5" id="KW-1185">Reference proteome</keyword>
<dbReference type="Pfam" id="PF00784">
    <property type="entry name" value="MyTH4"/>
    <property type="match status" value="1"/>
</dbReference>
<feature type="domain" description="Rho-GAP" evidence="2">
    <location>
        <begin position="235"/>
        <end position="424"/>
    </location>
</feature>
<evidence type="ECO:0000313" key="5">
    <source>
        <dbReference type="Proteomes" id="UP001158576"/>
    </source>
</evidence>
<evidence type="ECO:0000256" key="1">
    <source>
        <dbReference type="SAM" id="MobiDB-lite"/>
    </source>
</evidence>
<evidence type="ECO:0000259" key="3">
    <source>
        <dbReference type="PROSITE" id="PS51016"/>
    </source>
</evidence>
<gene>
    <name evidence="4" type="ORF">OKIOD_LOCUS5389</name>
</gene>
<dbReference type="InterPro" id="IPR000857">
    <property type="entry name" value="MyTH4_dom"/>
</dbReference>
<dbReference type="Gene3D" id="1.10.555.10">
    <property type="entry name" value="Rho GTPase activation protein"/>
    <property type="match status" value="1"/>
</dbReference>
<reference evidence="4 5" key="1">
    <citation type="submission" date="2021-04" db="EMBL/GenBank/DDBJ databases">
        <authorList>
            <person name="Bliznina A."/>
        </authorList>
    </citation>
    <scope>NUCLEOTIDE SEQUENCE [LARGE SCALE GENOMIC DNA]</scope>
</reference>
<proteinExistence type="predicted"/>
<dbReference type="Pfam" id="PF00620">
    <property type="entry name" value="RhoGAP"/>
    <property type="match status" value="1"/>
</dbReference>
<dbReference type="InterPro" id="IPR008936">
    <property type="entry name" value="Rho_GTPase_activation_prot"/>
</dbReference>